<keyword evidence="1" id="KW-0812">Transmembrane</keyword>
<protein>
    <recommendedName>
        <fullName evidence="4">ATP synthase I</fullName>
    </recommendedName>
</protein>
<evidence type="ECO:0000313" key="2">
    <source>
        <dbReference type="EMBL" id="AOP49764.1"/>
    </source>
</evidence>
<dbReference type="RefSeq" id="WP_069571961.1">
    <property type="nucleotide sequence ID" value="NZ_CP017157.1"/>
</dbReference>
<evidence type="ECO:0000313" key="3">
    <source>
        <dbReference type="Proteomes" id="UP000094094"/>
    </source>
</evidence>
<dbReference type="KEGG" id="slc:SL103_29100"/>
<accession>A0A1D7VSU0</accession>
<proteinExistence type="predicted"/>
<feature type="transmembrane region" description="Helical" evidence="1">
    <location>
        <begin position="36"/>
        <end position="57"/>
    </location>
</feature>
<feature type="transmembrane region" description="Helical" evidence="1">
    <location>
        <begin position="96"/>
        <end position="115"/>
    </location>
</feature>
<organism evidence="2 3">
    <name type="scientific">Streptomyces lydicus</name>
    <dbReference type="NCBI Taxonomy" id="47763"/>
    <lineage>
        <taxon>Bacteria</taxon>
        <taxon>Bacillati</taxon>
        <taxon>Actinomycetota</taxon>
        <taxon>Actinomycetes</taxon>
        <taxon>Kitasatosporales</taxon>
        <taxon>Streptomycetaceae</taxon>
        <taxon>Streptomyces</taxon>
    </lineage>
</organism>
<dbReference type="AlphaFoldDB" id="A0A1D7VSU0"/>
<feature type="transmembrane region" description="Helical" evidence="1">
    <location>
        <begin position="69"/>
        <end position="90"/>
    </location>
</feature>
<keyword evidence="3" id="KW-1185">Reference proteome</keyword>
<evidence type="ECO:0008006" key="4">
    <source>
        <dbReference type="Google" id="ProtNLM"/>
    </source>
</evidence>
<sequence length="145" mass="15168">MQSNDARLLLHAAVPTFAVGVIAVAVSAVVAGATGAIGAVIGTVLVMLVMGAGLVVLQKTAKNLPQLFQMMGLLLYTTQILFVLVFLLAFKDTTLFDTKAFALTLLGATLVWIAAQTRGHMKAKILYVDPHSAESKKAETAGSPT</sequence>
<dbReference type="Proteomes" id="UP000094094">
    <property type="component" value="Chromosome"/>
</dbReference>
<feature type="transmembrane region" description="Helical" evidence="1">
    <location>
        <begin position="12"/>
        <end position="30"/>
    </location>
</feature>
<evidence type="ECO:0000256" key="1">
    <source>
        <dbReference type="SAM" id="Phobius"/>
    </source>
</evidence>
<name>A0A1D7VSU0_9ACTN</name>
<dbReference type="OrthoDB" id="3542908at2"/>
<gene>
    <name evidence="2" type="ORF">SL103_29100</name>
</gene>
<reference evidence="2 3" key="1">
    <citation type="submission" date="2016-09" db="EMBL/GenBank/DDBJ databases">
        <title>Complete genome sequencing of Streptomyces lydicus 103 and metabolic pathways analysis of antibiotic biosynthesis.</title>
        <authorList>
            <person name="Jia N."/>
            <person name="Ding M.-Z."/>
            <person name="Gao F."/>
            <person name="Yuan Y.-J."/>
        </authorList>
    </citation>
    <scope>NUCLEOTIDE SEQUENCE [LARGE SCALE GENOMIC DNA]</scope>
    <source>
        <strain evidence="2 3">103</strain>
    </source>
</reference>
<keyword evidence="1" id="KW-0472">Membrane</keyword>
<keyword evidence="1" id="KW-1133">Transmembrane helix</keyword>
<dbReference type="EMBL" id="CP017157">
    <property type="protein sequence ID" value="AOP49764.1"/>
    <property type="molecule type" value="Genomic_DNA"/>
</dbReference>